<proteinExistence type="predicted"/>
<evidence type="ECO:0000313" key="4">
    <source>
        <dbReference type="Proteomes" id="UP001492380"/>
    </source>
</evidence>
<feature type="compositionally biased region" description="Polar residues" evidence="1">
    <location>
        <begin position="150"/>
        <end position="162"/>
    </location>
</feature>
<dbReference type="Proteomes" id="UP001492380">
    <property type="component" value="Unassembled WGS sequence"/>
</dbReference>
<sequence length="209" mass="21891">MNSTFTPPFAAPGNQNLSTESIIAIVGAVLTVAVPLCGFVFKRVLFNRSNAEDLEQATSVIPHSASQAGSKWSKEAIIAIIGVMVAILVPTCGILFKRLSSRKSFSRTTSTDSSPGVHDLELGHPTLSTGRTTLAESQRSVHTGHRNIADTETSTLTQGNVNTSKPTTVVNCSDNGEGERSCGLNQAGGSASIDGCRRNFNNTEGTPSG</sequence>
<gene>
    <name evidence="3" type="ORF">HDK90DRAFT_507418</name>
</gene>
<evidence type="ECO:0000256" key="2">
    <source>
        <dbReference type="SAM" id="Phobius"/>
    </source>
</evidence>
<accession>A0ABR1YXZ7</accession>
<feature type="region of interest" description="Disordered" evidence="1">
    <location>
        <begin position="106"/>
        <end position="162"/>
    </location>
</feature>
<name>A0ABR1YXZ7_9PEZI</name>
<feature type="compositionally biased region" description="Polar residues" evidence="1">
    <location>
        <begin position="126"/>
        <end position="141"/>
    </location>
</feature>
<keyword evidence="2" id="KW-0812">Transmembrane</keyword>
<evidence type="ECO:0000313" key="3">
    <source>
        <dbReference type="EMBL" id="KAK8243601.1"/>
    </source>
</evidence>
<keyword evidence="2" id="KW-1133">Transmembrane helix</keyword>
<evidence type="ECO:0000256" key="1">
    <source>
        <dbReference type="SAM" id="MobiDB-lite"/>
    </source>
</evidence>
<feature type="transmembrane region" description="Helical" evidence="2">
    <location>
        <begin position="21"/>
        <end position="41"/>
    </location>
</feature>
<feature type="transmembrane region" description="Helical" evidence="2">
    <location>
        <begin position="76"/>
        <end position="96"/>
    </location>
</feature>
<organism evidence="3 4">
    <name type="scientific">Phyllosticta capitalensis</name>
    <dbReference type="NCBI Taxonomy" id="121624"/>
    <lineage>
        <taxon>Eukaryota</taxon>
        <taxon>Fungi</taxon>
        <taxon>Dikarya</taxon>
        <taxon>Ascomycota</taxon>
        <taxon>Pezizomycotina</taxon>
        <taxon>Dothideomycetes</taxon>
        <taxon>Dothideomycetes incertae sedis</taxon>
        <taxon>Botryosphaeriales</taxon>
        <taxon>Phyllostictaceae</taxon>
        <taxon>Phyllosticta</taxon>
    </lineage>
</organism>
<keyword evidence="2" id="KW-0472">Membrane</keyword>
<reference evidence="3 4" key="1">
    <citation type="submission" date="2024-04" db="EMBL/GenBank/DDBJ databases">
        <title>Phyllosticta paracitricarpa is synonymous to the EU quarantine fungus P. citricarpa based on phylogenomic analyses.</title>
        <authorList>
            <consortium name="Lawrence Berkeley National Laboratory"/>
            <person name="Van Ingen-Buijs V.A."/>
            <person name="Van Westerhoven A.C."/>
            <person name="Haridas S."/>
            <person name="Skiadas P."/>
            <person name="Martin F."/>
            <person name="Groenewald J.Z."/>
            <person name="Crous P.W."/>
            <person name="Seidl M.F."/>
        </authorList>
    </citation>
    <scope>NUCLEOTIDE SEQUENCE [LARGE SCALE GENOMIC DNA]</scope>
    <source>
        <strain evidence="3 4">CBS 123374</strain>
    </source>
</reference>
<keyword evidence="4" id="KW-1185">Reference proteome</keyword>
<comment type="caution">
    <text evidence="3">The sequence shown here is derived from an EMBL/GenBank/DDBJ whole genome shotgun (WGS) entry which is preliminary data.</text>
</comment>
<dbReference type="EMBL" id="JBBWRZ010000002">
    <property type="protein sequence ID" value="KAK8243601.1"/>
    <property type="molecule type" value="Genomic_DNA"/>
</dbReference>
<protein>
    <submittedName>
        <fullName evidence="3">Uncharacterized protein</fullName>
    </submittedName>
</protein>